<evidence type="ECO:0000313" key="1">
    <source>
        <dbReference type="EMBL" id="SNQ51634.1"/>
    </source>
</evidence>
<sequence>MLVDVFKVVHWMNVRKMTSHELADRLHLEVEEFGRLLAADELDLADEVAEALARHLEIELPQLRGSTAATDVVVRTAAELRATRRVVARDGIAFYNYYTMAAPLGRVAPVILDILCPAGRLPALNNGHLEPAITVNLGPGDIRGRWGCELTPATWRQMRAGTPAVPWVTGDSYVEPSFCPHTYALASDRPARIISYTGESGLRALLTEANAWADHAFEAMVAMAADGSPAAVLRDALARRGHDLTSLARRTGIARDRLAALADLTLDELRAIAAVLATDYRTLLPARRQHDEVGKTFCSVEDSVASIRPFRGYQVADLAAAPHLPDLTGLYLRVDADASTPVDASATAARAPLDLCDTTQTHYFVLDGDVTLWWRRDDAGGGGDGGCAAGRARLGADGSVWVPPFVAHGWTGHGSLVKLGSGPHLSYRDHLELSNTFEAGRALRRGRRDRLAWGYDARSGVPA</sequence>
<dbReference type="EC" id="1.13.11.72" evidence="1"/>
<dbReference type="AlphaFoldDB" id="A0A2I2L138"/>
<proteinExistence type="predicted"/>
<dbReference type="EMBL" id="FZMO01000544">
    <property type="protein sequence ID" value="SNQ51634.1"/>
    <property type="molecule type" value="Genomic_DNA"/>
</dbReference>
<dbReference type="InterPro" id="IPR010982">
    <property type="entry name" value="Lambda_DNA-bd_dom_sf"/>
</dbReference>
<accession>A0A2I2L138</accession>
<dbReference type="CDD" id="cd00093">
    <property type="entry name" value="HTH_XRE"/>
    <property type="match status" value="1"/>
</dbReference>
<dbReference type="Proteomes" id="UP000234331">
    <property type="component" value="Unassembled WGS sequence"/>
</dbReference>
<dbReference type="OrthoDB" id="4528567at2"/>
<name>A0A2I2L138_9ACTN</name>
<keyword evidence="1" id="KW-0560">Oxidoreductase</keyword>
<organism evidence="1 2">
    <name type="scientific">Frankia canadensis</name>
    <dbReference type="NCBI Taxonomy" id="1836972"/>
    <lineage>
        <taxon>Bacteria</taxon>
        <taxon>Bacillati</taxon>
        <taxon>Actinomycetota</taxon>
        <taxon>Actinomycetes</taxon>
        <taxon>Frankiales</taxon>
        <taxon>Frankiaceae</taxon>
        <taxon>Frankia</taxon>
    </lineage>
</organism>
<gene>
    <name evidence="1" type="primary">hepD</name>
    <name evidence="1" type="ORF">FRACA_770017</name>
</gene>
<dbReference type="Gene3D" id="2.60.120.10">
    <property type="entry name" value="Jelly Rolls"/>
    <property type="match status" value="2"/>
</dbReference>
<keyword evidence="1" id="KW-0223">Dioxygenase</keyword>
<dbReference type="InterPro" id="IPR014710">
    <property type="entry name" value="RmlC-like_jellyroll"/>
</dbReference>
<dbReference type="Gene3D" id="1.10.260.40">
    <property type="entry name" value="lambda repressor-like DNA-binding domains"/>
    <property type="match status" value="1"/>
</dbReference>
<dbReference type="InterPro" id="IPR001387">
    <property type="entry name" value="Cro/C1-type_HTH"/>
</dbReference>
<evidence type="ECO:0000313" key="2">
    <source>
        <dbReference type="Proteomes" id="UP000234331"/>
    </source>
</evidence>
<dbReference type="GO" id="GO:0051213">
    <property type="term" value="F:dioxygenase activity"/>
    <property type="evidence" value="ECO:0007669"/>
    <property type="project" value="UniProtKB-KW"/>
</dbReference>
<protein>
    <submittedName>
        <fullName evidence="1">2-hydroxyethylphosphonate dioxygenase</fullName>
        <ecNumber evidence="1">1.13.11.72</ecNumber>
    </submittedName>
</protein>
<dbReference type="GO" id="GO:0003677">
    <property type="term" value="F:DNA binding"/>
    <property type="evidence" value="ECO:0007669"/>
    <property type="project" value="InterPro"/>
</dbReference>
<reference evidence="1 2" key="1">
    <citation type="submission" date="2017-06" db="EMBL/GenBank/DDBJ databases">
        <authorList>
            <person name="Kim H.J."/>
            <person name="Triplett B.A."/>
        </authorList>
    </citation>
    <scope>NUCLEOTIDE SEQUENCE [LARGE SCALE GENOMIC DNA]</scope>
    <source>
        <strain evidence="1">FRACA_ARgP5</strain>
    </source>
</reference>
<keyword evidence="2" id="KW-1185">Reference proteome</keyword>